<dbReference type="PROSITE" id="PS50888">
    <property type="entry name" value="BHLH"/>
    <property type="match status" value="1"/>
</dbReference>
<dbReference type="Gene3D" id="4.10.280.10">
    <property type="entry name" value="Helix-loop-helix DNA-binding domain"/>
    <property type="match status" value="1"/>
</dbReference>
<dbReference type="SUPFAM" id="SSF47459">
    <property type="entry name" value="HLH, helix-loop-helix DNA-binding domain"/>
    <property type="match status" value="1"/>
</dbReference>
<dbReference type="OrthoDB" id="10063280at2759"/>
<dbReference type="InterPro" id="IPR011598">
    <property type="entry name" value="bHLH_dom"/>
</dbReference>
<organism evidence="3 4">
    <name type="scientific">Nesidiocoris tenuis</name>
    <dbReference type="NCBI Taxonomy" id="355587"/>
    <lineage>
        <taxon>Eukaryota</taxon>
        <taxon>Metazoa</taxon>
        <taxon>Ecdysozoa</taxon>
        <taxon>Arthropoda</taxon>
        <taxon>Hexapoda</taxon>
        <taxon>Insecta</taxon>
        <taxon>Pterygota</taxon>
        <taxon>Neoptera</taxon>
        <taxon>Paraneoptera</taxon>
        <taxon>Hemiptera</taxon>
        <taxon>Heteroptera</taxon>
        <taxon>Panheteroptera</taxon>
        <taxon>Cimicomorpha</taxon>
        <taxon>Miridae</taxon>
        <taxon>Dicyphina</taxon>
        <taxon>Nesidiocoris</taxon>
    </lineage>
</organism>
<name>A0A6H5G902_9HEMI</name>
<dbReference type="InterPro" id="IPR050359">
    <property type="entry name" value="bHLH_transcription_factors"/>
</dbReference>
<feature type="region of interest" description="Disordered" evidence="1">
    <location>
        <begin position="1"/>
        <end position="62"/>
    </location>
</feature>
<evidence type="ECO:0000256" key="1">
    <source>
        <dbReference type="SAM" id="MobiDB-lite"/>
    </source>
</evidence>
<sequence>MDPNNNAPAAREKCYSLRPRSAVKRSDDEDDEIVTWRRRPKKRTKNKQAPLSKYKRKTANARERTRMREINEAFDSLRRAVPHSVGMNCDAGEKLTKISTLKLAMKYIAALTAALAEPNESDGESFISDSTMTDLCSTSESSVTPPLPPISVLDPSFSDPYSDFSDSTLPPLDPYADFSTRCYITATREEQEEILKSALVFNLNYQLDEIRARFCFK</sequence>
<evidence type="ECO:0000313" key="4">
    <source>
        <dbReference type="Proteomes" id="UP000479000"/>
    </source>
</evidence>
<dbReference type="AlphaFoldDB" id="A0A6H5G902"/>
<dbReference type="GO" id="GO:0005634">
    <property type="term" value="C:nucleus"/>
    <property type="evidence" value="ECO:0007669"/>
    <property type="project" value="TreeGrafter"/>
</dbReference>
<dbReference type="GO" id="GO:0003700">
    <property type="term" value="F:DNA-binding transcription factor activity"/>
    <property type="evidence" value="ECO:0007669"/>
    <property type="project" value="TreeGrafter"/>
</dbReference>
<dbReference type="PANTHER" id="PTHR19290">
    <property type="entry name" value="BASIC HELIX-LOOP-HELIX PROTEIN NEUROGENIN-RELATED"/>
    <property type="match status" value="1"/>
</dbReference>
<dbReference type="GO" id="GO:0046983">
    <property type="term" value="F:protein dimerization activity"/>
    <property type="evidence" value="ECO:0007669"/>
    <property type="project" value="InterPro"/>
</dbReference>
<gene>
    <name evidence="3" type="ORF">NTEN_LOCUS4518</name>
</gene>
<accession>A0A6H5G902</accession>
<dbReference type="Proteomes" id="UP000479000">
    <property type="component" value="Unassembled WGS sequence"/>
</dbReference>
<dbReference type="EMBL" id="CADCXU010006698">
    <property type="protein sequence ID" value="CAA9998235.1"/>
    <property type="molecule type" value="Genomic_DNA"/>
</dbReference>
<evidence type="ECO:0000259" key="2">
    <source>
        <dbReference type="PROSITE" id="PS50888"/>
    </source>
</evidence>
<dbReference type="GO" id="GO:0045944">
    <property type="term" value="P:positive regulation of transcription by RNA polymerase II"/>
    <property type="evidence" value="ECO:0007669"/>
    <property type="project" value="TreeGrafter"/>
</dbReference>
<feature type="compositionally biased region" description="Basic residues" evidence="1">
    <location>
        <begin position="36"/>
        <end position="46"/>
    </location>
</feature>
<reference evidence="3 4" key="1">
    <citation type="submission" date="2020-02" db="EMBL/GenBank/DDBJ databases">
        <authorList>
            <person name="Ferguson B K."/>
        </authorList>
    </citation>
    <scope>NUCLEOTIDE SEQUENCE [LARGE SCALE GENOMIC DNA]</scope>
</reference>
<feature type="domain" description="BHLH" evidence="2">
    <location>
        <begin position="54"/>
        <end position="111"/>
    </location>
</feature>
<proteinExistence type="predicted"/>
<dbReference type="GO" id="GO:0009653">
    <property type="term" value="P:anatomical structure morphogenesis"/>
    <property type="evidence" value="ECO:0007669"/>
    <property type="project" value="TreeGrafter"/>
</dbReference>
<dbReference type="GO" id="GO:0070888">
    <property type="term" value="F:E-box binding"/>
    <property type="evidence" value="ECO:0007669"/>
    <property type="project" value="TreeGrafter"/>
</dbReference>
<dbReference type="InterPro" id="IPR036638">
    <property type="entry name" value="HLH_DNA-bd_sf"/>
</dbReference>
<dbReference type="PANTHER" id="PTHR19290:SF147">
    <property type="entry name" value="HELIX-LOOP-HELIX PROTEIN DELILAH"/>
    <property type="match status" value="1"/>
</dbReference>
<dbReference type="SMART" id="SM00353">
    <property type="entry name" value="HLH"/>
    <property type="match status" value="1"/>
</dbReference>
<evidence type="ECO:0000313" key="3">
    <source>
        <dbReference type="EMBL" id="CAA9998235.1"/>
    </source>
</evidence>
<dbReference type="CDD" id="cd11431">
    <property type="entry name" value="bHLH_TS_taxi_Dei"/>
    <property type="match status" value="1"/>
</dbReference>
<keyword evidence="4" id="KW-1185">Reference proteome</keyword>
<dbReference type="Pfam" id="PF00010">
    <property type="entry name" value="HLH"/>
    <property type="match status" value="1"/>
</dbReference>
<protein>
    <recommendedName>
        <fullName evidence="2">BHLH domain-containing protein</fullName>
    </recommendedName>
</protein>